<comment type="similarity">
    <text evidence="2">Belongs to the CitM (TC 2.A.11) transporter family.</text>
</comment>
<feature type="transmembrane region" description="Helical" evidence="8">
    <location>
        <begin position="56"/>
        <end position="76"/>
    </location>
</feature>
<reference evidence="10" key="1">
    <citation type="submission" date="2014-05" db="EMBL/GenBank/DDBJ databases">
        <title>Key roles for freshwater Actinobacteria revealed by deep metagenomic sequencing.</title>
        <authorList>
            <person name="Ghai R."/>
            <person name="Mizuno C.M."/>
            <person name="Picazo A."/>
            <person name="Camacho A."/>
            <person name="Rodriguez-Valera F."/>
        </authorList>
    </citation>
    <scope>NUCLEOTIDE SEQUENCE</scope>
</reference>
<keyword evidence="5 8" id="KW-0812">Transmembrane</keyword>
<protein>
    <submittedName>
        <fullName evidence="10">Membrane protein</fullName>
    </submittedName>
</protein>
<keyword evidence="4" id="KW-1003">Cell membrane</keyword>
<feature type="transmembrane region" description="Helical" evidence="8">
    <location>
        <begin position="233"/>
        <end position="266"/>
    </location>
</feature>
<accession>A0A094SBT8</accession>
<sequence length="426" mass="45570">MQMTLTIAIFALAYVFIATEKISRIAIVLTGAAAMVVISATDAEKAFYSHETGIDWNVIFLLLGMMIIVGIIHKTGLFEFLAITAIKKSNGNPKVALVYLMILTSLASAILDNVTTILLAVPMTLVVTKYLNVSPIPFILAQVFVSNIGGAATLVGDPPNIIIASKAGLSFNSFLVHMAPMVLLVLAVVIPLIIFLFRRELINTAADRASIMQLSAHSFLKDSLLLKKSVSVLALVMVAFILHSVVHIEPSVIALFGAGILVAISGLKPRDYVQDVEWATLIFFAGLFIMVGALVNVGALAEFSQYLKELFGSDTKMAASVILGLSAVLSGLIDNIPYVASMSPVISDLSIGLVGRQEHVLWWSLAFGADFGGNATIIGASANVVAIGLAAKAGHHISFWKFAKYGIIVTAVSIAMVYPYILFFYF</sequence>
<keyword evidence="6 8" id="KW-1133">Transmembrane helix</keyword>
<evidence type="ECO:0000256" key="8">
    <source>
        <dbReference type="SAM" id="Phobius"/>
    </source>
</evidence>
<proteinExistence type="inferred from homology"/>
<evidence type="ECO:0000256" key="3">
    <source>
        <dbReference type="ARBA" id="ARBA00022448"/>
    </source>
</evidence>
<evidence type="ECO:0000313" key="10">
    <source>
        <dbReference type="EMBL" id="KGA15563.1"/>
    </source>
</evidence>
<evidence type="ECO:0000259" key="9">
    <source>
        <dbReference type="Pfam" id="PF03600"/>
    </source>
</evidence>
<feature type="transmembrane region" description="Helical" evidence="8">
    <location>
        <begin position="174"/>
        <end position="197"/>
    </location>
</feature>
<evidence type="ECO:0000256" key="4">
    <source>
        <dbReference type="ARBA" id="ARBA00022475"/>
    </source>
</evidence>
<feature type="transmembrane region" description="Helical" evidence="8">
    <location>
        <begin position="321"/>
        <end position="340"/>
    </location>
</feature>
<feature type="transmembrane region" description="Helical" evidence="8">
    <location>
        <begin position="96"/>
        <end position="121"/>
    </location>
</feature>
<feature type="transmembrane region" description="Helical" evidence="8">
    <location>
        <begin position="27"/>
        <end position="44"/>
    </location>
</feature>
<dbReference type="InterPro" id="IPR000802">
    <property type="entry name" value="Arsenical_pump_ArsB"/>
</dbReference>
<gene>
    <name evidence="10" type="ORF">GM50_16935</name>
</gene>
<dbReference type="Pfam" id="PF03600">
    <property type="entry name" value="CitMHS"/>
    <property type="match status" value="1"/>
</dbReference>
<dbReference type="EMBL" id="JNSK01000091">
    <property type="protein sequence ID" value="KGA15563.1"/>
    <property type="molecule type" value="Genomic_DNA"/>
</dbReference>
<feature type="transmembrane region" description="Helical" evidence="8">
    <location>
        <begin position="360"/>
        <end position="390"/>
    </location>
</feature>
<keyword evidence="3" id="KW-0813">Transport</keyword>
<evidence type="ECO:0000256" key="1">
    <source>
        <dbReference type="ARBA" id="ARBA00004651"/>
    </source>
</evidence>
<comment type="subcellular location">
    <subcellularLocation>
        <location evidence="1">Cell membrane</location>
        <topology evidence="1">Multi-pass membrane protein</topology>
    </subcellularLocation>
</comment>
<dbReference type="PANTHER" id="PTHR43568">
    <property type="entry name" value="P PROTEIN"/>
    <property type="match status" value="1"/>
</dbReference>
<feature type="transmembrane region" description="Helical" evidence="8">
    <location>
        <begin position="278"/>
        <end position="301"/>
    </location>
</feature>
<dbReference type="CDD" id="cd01116">
    <property type="entry name" value="P_permease"/>
    <property type="match status" value="1"/>
</dbReference>
<dbReference type="PANTHER" id="PTHR43568:SF1">
    <property type="entry name" value="P PROTEIN"/>
    <property type="match status" value="1"/>
</dbReference>
<dbReference type="InterPro" id="IPR051475">
    <property type="entry name" value="Diverse_Ion_Transporter"/>
</dbReference>
<organism evidence="10">
    <name type="scientific">freshwater metagenome</name>
    <dbReference type="NCBI Taxonomy" id="449393"/>
    <lineage>
        <taxon>unclassified sequences</taxon>
        <taxon>metagenomes</taxon>
        <taxon>ecological metagenomes</taxon>
    </lineage>
</organism>
<feature type="domain" description="Citrate transporter-like" evidence="9">
    <location>
        <begin position="14"/>
        <end position="368"/>
    </location>
</feature>
<dbReference type="PRINTS" id="PR00758">
    <property type="entry name" value="ARSENICPUMP"/>
</dbReference>
<dbReference type="GO" id="GO:0005886">
    <property type="term" value="C:plasma membrane"/>
    <property type="evidence" value="ECO:0007669"/>
    <property type="project" value="UniProtKB-SubCell"/>
</dbReference>
<name>A0A094SBT8_9ZZZZ</name>
<evidence type="ECO:0000256" key="6">
    <source>
        <dbReference type="ARBA" id="ARBA00022989"/>
    </source>
</evidence>
<dbReference type="GO" id="GO:0015105">
    <property type="term" value="F:arsenite transmembrane transporter activity"/>
    <property type="evidence" value="ECO:0007669"/>
    <property type="project" value="InterPro"/>
</dbReference>
<evidence type="ECO:0000256" key="7">
    <source>
        <dbReference type="ARBA" id="ARBA00023136"/>
    </source>
</evidence>
<evidence type="ECO:0000256" key="2">
    <source>
        <dbReference type="ARBA" id="ARBA00009843"/>
    </source>
</evidence>
<evidence type="ECO:0000256" key="5">
    <source>
        <dbReference type="ARBA" id="ARBA00022692"/>
    </source>
</evidence>
<feature type="transmembrane region" description="Helical" evidence="8">
    <location>
        <begin position="402"/>
        <end position="425"/>
    </location>
</feature>
<dbReference type="InterPro" id="IPR004680">
    <property type="entry name" value="Cit_transptr-like_dom"/>
</dbReference>
<keyword evidence="7 8" id="KW-0472">Membrane</keyword>
<dbReference type="AlphaFoldDB" id="A0A094SBT8"/>
<comment type="caution">
    <text evidence="10">The sequence shown here is derived from an EMBL/GenBank/DDBJ whole genome shotgun (WGS) entry which is preliminary data.</text>
</comment>